<keyword evidence="1" id="KW-0732">Signal</keyword>
<name>I1IFV6_BRADI</name>
<reference evidence="2" key="2">
    <citation type="submission" date="2017-06" db="EMBL/GenBank/DDBJ databases">
        <title>WGS assembly of Brachypodium distachyon.</title>
        <authorList>
            <consortium name="The International Brachypodium Initiative"/>
            <person name="Lucas S."/>
            <person name="Harmon-Smith M."/>
            <person name="Lail K."/>
            <person name="Tice H."/>
            <person name="Grimwood J."/>
            <person name="Bruce D."/>
            <person name="Barry K."/>
            <person name="Shu S."/>
            <person name="Lindquist E."/>
            <person name="Wang M."/>
            <person name="Pitluck S."/>
            <person name="Vogel J.P."/>
            <person name="Garvin D.F."/>
            <person name="Mockler T.C."/>
            <person name="Schmutz J."/>
            <person name="Rokhsar D."/>
            <person name="Bevan M.W."/>
        </authorList>
    </citation>
    <scope>NUCLEOTIDE SEQUENCE</scope>
    <source>
        <strain evidence="2">Bd21</strain>
    </source>
</reference>
<evidence type="ECO:0000313" key="3">
    <source>
        <dbReference type="EnsemblPlants" id="KQK02196"/>
    </source>
</evidence>
<feature type="chain" id="PRO_5014095258" evidence="1">
    <location>
        <begin position="23"/>
        <end position="77"/>
    </location>
</feature>
<dbReference type="Proteomes" id="UP000008810">
    <property type="component" value="Chromosome 3"/>
</dbReference>
<feature type="signal peptide" evidence="1">
    <location>
        <begin position="1"/>
        <end position="22"/>
    </location>
</feature>
<gene>
    <name evidence="2" type="ORF">BRADI_3g60930v3</name>
</gene>
<evidence type="ECO:0000313" key="4">
    <source>
        <dbReference type="Proteomes" id="UP000008810"/>
    </source>
</evidence>
<proteinExistence type="predicted"/>
<reference evidence="3" key="3">
    <citation type="submission" date="2018-08" db="UniProtKB">
        <authorList>
            <consortium name="EnsemblPlants"/>
        </authorList>
    </citation>
    <scope>IDENTIFICATION</scope>
    <source>
        <strain evidence="3">cv. Bd21</strain>
    </source>
</reference>
<organism evidence="2">
    <name type="scientific">Brachypodium distachyon</name>
    <name type="common">Purple false brome</name>
    <name type="synonym">Trachynia distachya</name>
    <dbReference type="NCBI Taxonomy" id="15368"/>
    <lineage>
        <taxon>Eukaryota</taxon>
        <taxon>Viridiplantae</taxon>
        <taxon>Streptophyta</taxon>
        <taxon>Embryophyta</taxon>
        <taxon>Tracheophyta</taxon>
        <taxon>Spermatophyta</taxon>
        <taxon>Magnoliopsida</taxon>
        <taxon>Liliopsida</taxon>
        <taxon>Poales</taxon>
        <taxon>Poaceae</taxon>
        <taxon>BOP clade</taxon>
        <taxon>Pooideae</taxon>
        <taxon>Stipodae</taxon>
        <taxon>Brachypodieae</taxon>
        <taxon>Brachypodium</taxon>
    </lineage>
</organism>
<dbReference type="HOGENOM" id="CLU_2641516_0_0_1"/>
<sequence length="77" mass="8279">MRGVRVAAAAFAVLLLLTPATAHIRMEVATEEDEMEHMGHAHHAGPLQDLVGVAARIHQHMLDSVYGRRSQEAAAGT</sequence>
<evidence type="ECO:0000256" key="1">
    <source>
        <dbReference type="SAM" id="SignalP"/>
    </source>
</evidence>
<dbReference type="EnsemblPlants" id="KQK02196">
    <property type="protein sequence ID" value="KQK02196"/>
    <property type="gene ID" value="BRADI_3g60930v3"/>
</dbReference>
<protein>
    <submittedName>
        <fullName evidence="2 3">Uncharacterized protein</fullName>
    </submittedName>
</protein>
<dbReference type="AlphaFoldDB" id="I1IFV6"/>
<dbReference type="EMBL" id="CM000882">
    <property type="protein sequence ID" value="KQK02196.1"/>
    <property type="molecule type" value="Genomic_DNA"/>
</dbReference>
<dbReference type="InParanoid" id="I1IFV6"/>
<evidence type="ECO:0000313" key="2">
    <source>
        <dbReference type="EMBL" id="KQK02196.1"/>
    </source>
</evidence>
<keyword evidence="4" id="KW-1185">Reference proteome</keyword>
<accession>I1IFV6</accession>
<dbReference type="Gramene" id="KQK02196">
    <property type="protein sequence ID" value="KQK02196"/>
    <property type="gene ID" value="BRADI_3g60930v3"/>
</dbReference>
<reference evidence="2 3" key="1">
    <citation type="journal article" date="2010" name="Nature">
        <title>Genome sequencing and analysis of the model grass Brachypodium distachyon.</title>
        <authorList>
            <consortium name="International Brachypodium Initiative"/>
        </authorList>
    </citation>
    <scope>NUCLEOTIDE SEQUENCE [LARGE SCALE GENOMIC DNA]</scope>
    <source>
        <strain evidence="2 3">Bd21</strain>
    </source>
</reference>